<dbReference type="SUPFAM" id="SSF54909">
    <property type="entry name" value="Dimeric alpha+beta barrel"/>
    <property type="match status" value="1"/>
</dbReference>
<dbReference type="RefSeq" id="WP_005877855.1">
    <property type="nucleotide sequence ID" value="NZ_CABMNL010000001.1"/>
</dbReference>
<dbReference type="eggNOG" id="COG2329">
    <property type="taxonomic scope" value="Bacteria"/>
</dbReference>
<name>C3X4Z8_9BURK</name>
<evidence type="ECO:0000313" key="2">
    <source>
        <dbReference type="EMBL" id="EEO28284.1"/>
    </source>
</evidence>
<dbReference type="InterPro" id="IPR011008">
    <property type="entry name" value="Dimeric_a/b-barrel"/>
</dbReference>
<gene>
    <name evidence="2" type="ORF">OFAG_01437</name>
</gene>
<reference evidence="2" key="1">
    <citation type="submission" date="2011-10" db="EMBL/GenBank/DDBJ databases">
        <title>The Genome Sequence of Oxalobacter formigenes HOxBLS.</title>
        <authorList>
            <consortium name="The Broad Institute Genome Sequencing Platform"/>
            <person name="Earl A."/>
            <person name="Ward D."/>
            <person name="Feldgarden M."/>
            <person name="Gevers D."/>
            <person name="Allison M.J."/>
            <person name="Humphrey S."/>
            <person name="Young S.K."/>
            <person name="Zeng Q."/>
            <person name="Gargeya S."/>
            <person name="Fitzgerald M."/>
            <person name="Haas B."/>
            <person name="Abouelleil A."/>
            <person name="Alvarado L."/>
            <person name="Arachchi H.M."/>
            <person name="Berlin A."/>
            <person name="Brown A."/>
            <person name="Chapman S.B."/>
            <person name="Chen Z."/>
            <person name="Dunbar C."/>
            <person name="Freedman E."/>
            <person name="Gearin G."/>
            <person name="Goldberg J."/>
            <person name="Griggs A."/>
            <person name="Gujja S."/>
            <person name="Heiman D."/>
            <person name="Howarth C."/>
            <person name="Larson L."/>
            <person name="Lui A."/>
            <person name="MacDonald P.J.P."/>
            <person name="Montmayeur A."/>
            <person name="Murphy C."/>
            <person name="Neiman D."/>
            <person name="Pearson M."/>
            <person name="Priest M."/>
            <person name="Roberts A."/>
            <person name="Saif S."/>
            <person name="Shea T."/>
            <person name="Shenoy N."/>
            <person name="Sisk P."/>
            <person name="Stolte C."/>
            <person name="Sykes S."/>
            <person name="Wortman J."/>
            <person name="Nusbaum C."/>
            <person name="Birren B."/>
        </authorList>
    </citation>
    <scope>NUCLEOTIDE SEQUENCE [LARGE SCALE GENOMIC DNA]</scope>
    <source>
        <strain evidence="2">HOxBLS</strain>
    </source>
</reference>
<evidence type="ECO:0000313" key="3">
    <source>
        <dbReference type="Proteomes" id="UP000003973"/>
    </source>
</evidence>
<dbReference type="InterPro" id="IPR007138">
    <property type="entry name" value="ABM_dom"/>
</dbReference>
<dbReference type="EMBL" id="ACDP02000006">
    <property type="protein sequence ID" value="EEO28284.1"/>
    <property type="molecule type" value="Genomic_DNA"/>
</dbReference>
<keyword evidence="3" id="KW-1185">Reference proteome</keyword>
<dbReference type="Gene3D" id="3.30.70.100">
    <property type="match status" value="1"/>
</dbReference>
<dbReference type="HOGENOM" id="CLU_156590_2_0_4"/>
<dbReference type="Proteomes" id="UP000003973">
    <property type="component" value="Unassembled WGS sequence"/>
</dbReference>
<dbReference type="Pfam" id="PF03992">
    <property type="entry name" value="ABM"/>
    <property type="match status" value="1"/>
</dbReference>
<proteinExistence type="predicted"/>
<comment type="caution">
    <text evidence="2">The sequence shown here is derived from an EMBL/GenBank/DDBJ whole genome shotgun (WGS) entry which is preliminary data.</text>
</comment>
<dbReference type="AlphaFoldDB" id="C3X4Z8"/>
<accession>C3X4Z8</accession>
<protein>
    <recommendedName>
        <fullName evidence="1">ABM domain-containing protein</fullName>
    </recommendedName>
</protein>
<dbReference type="PROSITE" id="PS51725">
    <property type="entry name" value="ABM"/>
    <property type="match status" value="1"/>
</dbReference>
<organism evidence="2 3">
    <name type="scientific">Oxalobacter paraformigenes</name>
    <dbReference type="NCBI Taxonomy" id="556268"/>
    <lineage>
        <taxon>Bacteria</taxon>
        <taxon>Pseudomonadati</taxon>
        <taxon>Pseudomonadota</taxon>
        <taxon>Betaproteobacteria</taxon>
        <taxon>Burkholderiales</taxon>
        <taxon>Oxalobacteraceae</taxon>
        <taxon>Oxalobacter</taxon>
    </lineage>
</organism>
<sequence length="109" mass="12600">MILELVDILILPGKQAEFDKAILRGITEHIVPSKGFIGYQINKCIESPERYVLMNYWKTLENHTVDFRESPAFLQWRGVVGPFFARPPIVEHFTILETKNSPEQGFQLP</sequence>
<feature type="domain" description="ABM" evidence="1">
    <location>
        <begin position="2"/>
        <end position="93"/>
    </location>
</feature>
<evidence type="ECO:0000259" key="1">
    <source>
        <dbReference type="PROSITE" id="PS51725"/>
    </source>
</evidence>